<dbReference type="EMBL" id="JAPQKS010000005">
    <property type="protein sequence ID" value="KAJ5226043.1"/>
    <property type="molecule type" value="Genomic_DNA"/>
</dbReference>
<accession>A0A9W9NW64</accession>
<organism evidence="1 2">
    <name type="scientific">Penicillium chermesinum</name>
    <dbReference type="NCBI Taxonomy" id="63820"/>
    <lineage>
        <taxon>Eukaryota</taxon>
        <taxon>Fungi</taxon>
        <taxon>Dikarya</taxon>
        <taxon>Ascomycota</taxon>
        <taxon>Pezizomycotina</taxon>
        <taxon>Eurotiomycetes</taxon>
        <taxon>Eurotiomycetidae</taxon>
        <taxon>Eurotiales</taxon>
        <taxon>Aspergillaceae</taxon>
        <taxon>Penicillium</taxon>
    </lineage>
</organism>
<gene>
    <name evidence="1" type="ORF">N7468_007268</name>
</gene>
<dbReference type="Proteomes" id="UP001150941">
    <property type="component" value="Unassembled WGS sequence"/>
</dbReference>
<keyword evidence="2" id="KW-1185">Reference proteome</keyword>
<evidence type="ECO:0000313" key="1">
    <source>
        <dbReference type="EMBL" id="KAJ5226043.1"/>
    </source>
</evidence>
<reference evidence="1" key="1">
    <citation type="submission" date="2022-11" db="EMBL/GenBank/DDBJ databases">
        <authorList>
            <person name="Petersen C."/>
        </authorList>
    </citation>
    <scope>NUCLEOTIDE SEQUENCE</scope>
    <source>
        <strain evidence="1">IBT 19713</strain>
    </source>
</reference>
<sequence length="96" mass="10760">MDFFGQRDMLRIASKTDASVTVAGNFDPATRQICMALCCNDRLTANSPSTIHNSTLSINNTVEVSLRSLSCHRADNEFFFARAWGNLRMNPHGYMQ</sequence>
<proteinExistence type="predicted"/>
<dbReference type="AlphaFoldDB" id="A0A9W9NW64"/>
<protein>
    <submittedName>
        <fullName evidence="1">Uncharacterized protein</fullName>
    </submittedName>
</protein>
<reference evidence="1" key="2">
    <citation type="journal article" date="2023" name="IMA Fungus">
        <title>Comparative genomic study of the Penicillium genus elucidates a diverse pangenome and 15 lateral gene transfer events.</title>
        <authorList>
            <person name="Petersen C."/>
            <person name="Sorensen T."/>
            <person name="Nielsen M.R."/>
            <person name="Sondergaard T.E."/>
            <person name="Sorensen J.L."/>
            <person name="Fitzpatrick D.A."/>
            <person name="Frisvad J.C."/>
            <person name="Nielsen K.L."/>
        </authorList>
    </citation>
    <scope>NUCLEOTIDE SEQUENCE</scope>
    <source>
        <strain evidence="1">IBT 19713</strain>
    </source>
</reference>
<dbReference type="GeneID" id="83203867"/>
<evidence type="ECO:0000313" key="2">
    <source>
        <dbReference type="Proteomes" id="UP001150941"/>
    </source>
</evidence>
<comment type="caution">
    <text evidence="1">The sequence shown here is derived from an EMBL/GenBank/DDBJ whole genome shotgun (WGS) entry which is preliminary data.</text>
</comment>
<name>A0A9W9NW64_9EURO</name>
<dbReference type="RefSeq" id="XP_058329454.1">
    <property type="nucleotide sequence ID" value="XM_058476564.1"/>
</dbReference>